<keyword evidence="4" id="KW-0800">Toxin</keyword>
<dbReference type="Pfam" id="PF13765">
    <property type="entry name" value="PRY"/>
    <property type="match status" value="1"/>
</dbReference>
<dbReference type="SMART" id="SM00449">
    <property type="entry name" value="SPRY"/>
    <property type="match status" value="1"/>
</dbReference>
<gene>
    <name evidence="8" type="ORF">CgunFtcFv8_004461</name>
</gene>
<dbReference type="CDD" id="cd16040">
    <property type="entry name" value="SPRY_PRY_SNTX"/>
    <property type="match status" value="1"/>
</dbReference>
<dbReference type="InterPro" id="IPR006574">
    <property type="entry name" value="PRY"/>
</dbReference>
<dbReference type="Proteomes" id="UP001331515">
    <property type="component" value="Unassembled WGS sequence"/>
</dbReference>
<evidence type="ECO:0000313" key="9">
    <source>
        <dbReference type="Proteomes" id="UP001331515"/>
    </source>
</evidence>
<dbReference type="AlphaFoldDB" id="A0AAN8HYU2"/>
<sequence>MASDLMNVAALGRAFTLGMLYDARSDELVPGLKLRNVETLQTTETPQQYSTFAISKSDTIESKSTMMDIEASLQASFMSGLIEVGGSANYLNDEQKFKNQSRVTLQYKATTNFKQLSIDQVTLGAEQMKIIEKGLATHVVTGILYGANAFFVFDSEKLEASQVQKIEGSMQAVIKKIPSFDVKGKVDINLTDEEKELTEKFSCKFYGDFILKSNPATFCAAVQRYVDLPQLLGKDGENSVPVKVWLMPLKSFDPKAPELMTGISIGLVRKAQDALEDLKEVEMRSNHSLDNKEGEDFPKIRKDLSTFQKLCGYYKTNIQQAMAKKLPSIRAGKEDESSLEKIFEDRHKSPFSHEELNKWLDHKEREINIIGSCVDTMEGVKIVQNQTEVDKEVLAPGVEDVLCFVFTSMPRGDSYLDEMADYFKSTKLGSTHEDKWYYSKEVFKTMREKAKFVQGASKALKHNSKFRFLITAKTDPIYKGASIYHYKKGKHVNKNFHPQKPSSVETITDKRDLIWYACDLNLDPNTANGYLTLSDGNKKATCGPWQNYPSNPERFEYSQVLCKEELTGCHYWEVEWSTSGWQSVYAAVAYKGAHRNDGHASKFGYNSKTWCFGRDVWFLDHSLKAYHANERVWKVPNPSGLFSRFGVYLDWPAGTLSFYRVSSNTLSHLDTLSHLTTFRTTFTGPLVPGLWAYHNSNYAYLCPVEL</sequence>
<keyword evidence="9" id="KW-1185">Reference proteome</keyword>
<keyword evidence="5" id="KW-0354">Hemolysis</keyword>
<keyword evidence="3" id="KW-0964">Secreted</keyword>
<dbReference type="EMBL" id="JAURVH010001515">
    <property type="protein sequence ID" value="KAK5932783.1"/>
    <property type="molecule type" value="Genomic_DNA"/>
</dbReference>
<evidence type="ECO:0000313" key="8">
    <source>
        <dbReference type="EMBL" id="KAK5932783.1"/>
    </source>
</evidence>
<dbReference type="InterPro" id="IPR003879">
    <property type="entry name" value="Butyrophylin_SPRY"/>
</dbReference>
<dbReference type="Pfam" id="PF24674">
    <property type="entry name" value="MACPF_SNTX"/>
    <property type="match status" value="1"/>
</dbReference>
<comment type="subcellular location">
    <subcellularLocation>
        <location evidence="1">Secreted</location>
    </subcellularLocation>
</comment>
<dbReference type="GO" id="GO:0090729">
    <property type="term" value="F:toxin activity"/>
    <property type="evidence" value="ECO:0007669"/>
    <property type="project" value="UniProtKB-KW"/>
</dbReference>
<dbReference type="Pfam" id="PF00622">
    <property type="entry name" value="SPRY"/>
    <property type="match status" value="1"/>
</dbReference>
<dbReference type="SUPFAM" id="SSF49899">
    <property type="entry name" value="Concanavalin A-like lectins/glucanases"/>
    <property type="match status" value="1"/>
</dbReference>
<proteinExistence type="inferred from homology"/>
<keyword evidence="6" id="KW-0204">Cytolysis</keyword>
<dbReference type="PANTHER" id="PTHR31594:SF14">
    <property type="entry name" value="FIBRONECTIN TYPE-III DOMAIN-CONTAINING PROTEIN"/>
    <property type="match status" value="1"/>
</dbReference>
<name>A0AAN8HYU2_CHAGU</name>
<evidence type="ECO:0000256" key="1">
    <source>
        <dbReference type="ARBA" id="ARBA00004613"/>
    </source>
</evidence>
<protein>
    <recommendedName>
        <fullName evidence="7">B30.2/SPRY domain-containing protein</fullName>
    </recommendedName>
</protein>
<dbReference type="Gene3D" id="2.60.120.920">
    <property type="match status" value="1"/>
</dbReference>
<dbReference type="GO" id="GO:0005576">
    <property type="term" value="C:extracellular region"/>
    <property type="evidence" value="ECO:0007669"/>
    <property type="project" value="UniProtKB-SubCell"/>
</dbReference>
<accession>A0AAN8HYU2</accession>
<organism evidence="8 9">
    <name type="scientific">Champsocephalus gunnari</name>
    <name type="common">Mackerel icefish</name>
    <dbReference type="NCBI Taxonomy" id="52237"/>
    <lineage>
        <taxon>Eukaryota</taxon>
        <taxon>Metazoa</taxon>
        <taxon>Chordata</taxon>
        <taxon>Craniata</taxon>
        <taxon>Vertebrata</taxon>
        <taxon>Euteleostomi</taxon>
        <taxon>Actinopterygii</taxon>
        <taxon>Neopterygii</taxon>
        <taxon>Teleostei</taxon>
        <taxon>Neoteleostei</taxon>
        <taxon>Acanthomorphata</taxon>
        <taxon>Eupercaria</taxon>
        <taxon>Perciformes</taxon>
        <taxon>Notothenioidei</taxon>
        <taxon>Channichthyidae</taxon>
        <taxon>Champsocephalus</taxon>
    </lineage>
</organism>
<dbReference type="InterPro" id="IPR052090">
    <property type="entry name" value="Cytolytic_pore-forming_toxin"/>
</dbReference>
<dbReference type="InterPro" id="IPR040581">
    <property type="entry name" value="Thioredoxin_11"/>
</dbReference>
<dbReference type="InterPro" id="IPR048997">
    <property type="entry name" value="Stonustoxin-like_helical"/>
</dbReference>
<dbReference type="Pfam" id="PF21109">
    <property type="entry name" value="Stonustoxin_helical"/>
    <property type="match status" value="1"/>
</dbReference>
<dbReference type="InterPro" id="IPR056072">
    <property type="entry name" value="SNTX_MACPF/CDC-like_dom"/>
</dbReference>
<evidence type="ECO:0000259" key="7">
    <source>
        <dbReference type="PROSITE" id="PS50188"/>
    </source>
</evidence>
<evidence type="ECO:0000256" key="3">
    <source>
        <dbReference type="ARBA" id="ARBA00022525"/>
    </source>
</evidence>
<evidence type="ECO:0000256" key="6">
    <source>
        <dbReference type="ARBA" id="ARBA00022852"/>
    </source>
</evidence>
<comment type="similarity">
    <text evidence="2">Belongs to the SNTX/VTX toxin family.</text>
</comment>
<feature type="domain" description="B30.2/SPRY" evidence="7">
    <location>
        <begin position="500"/>
        <end position="706"/>
    </location>
</feature>
<reference evidence="8 9" key="1">
    <citation type="journal article" date="2023" name="Mol. Biol. Evol.">
        <title>Genomics of Secondarily Temperate Adaptation in the Only Non-Antarctic Icefish.</title>
        <authorList>
            <person name="Rivera-Colon A.G."/>
            <person name="Rayamajhi N."/>
            <person name="Minhas B.F."/>
            <person name="Madrigal G."/>
            <person name="Bilyk K.T."/>
            <person name="Yoon V."/>
            <person name="Hune M."/>
            <person name="Gregory S."/>
            <person name="Cheng C.H.C."/>
            <person name="Catchen J.M."/>
        </authorList>
    </citation>
    <scope>NUCLEOTIDE SEQUENCE [LARGE SCALE GENOMIC DNA]</scope>
    <source>
        <tissue evidence="8">White muscle</tissue>
    </source>
</reference>
<comment type="caution">
    <text evidence="8">The sequence shown here is derived from an EMBL/GenBank/DDBJ whole genome shotgun (WGS) entry which is preliminary data.</text>
</comment>
<dbReference type="GO" id="GO:0031640">
    <property type="term" value="P:killing of cells of another organism"/>
    <property type="evidence" value="ECO:0007669"/>
    <property type="project" value="UniProtKB-KW"/>
</dbReference>
<dbReference type="InterPro" id="IPR013320">
    <property type="entry name" value="ConA-like_dom_sf"/>
</dbReference>
<dbReference type="PANTHER" id="PTHR31594">
    <property type="entry name" value="AIG1-TYPE G DOMAIN-CONTAINING PROTEIN"/>
    <property type="match status" value="1"/>
</dbReference>
<dbReference type="SMART" id="SM00589">
    <property type="entry name" value="PRY"/>
    <property type="match status" value="1"/>
</dbReference>
<dbReference type="PRINTS" id="PR01407">
    <property type="entry name" value="BUTYPHLNCDUF"/>
</dbReference>
<dbReference type="Pfam" id="PF18078">
    <property type="entry name" value="Thioredoxin_11"/>
    <property type="match status" value="1"/>
</dbReference>
<evidence type="ECO:0000256" key="2">
    <source>
        <dbReference type="ARBA" id="ARBA00006480"/>
    </source>
</evidence>
<dbReference type="InterPro" id="IPR001870">
    <property type="entry name" value="B30.2/SPRY"/>
</dbReference>
<evidence type="ECO:0000256" key="5">
    <source>
        <dbReference type="ARBA" id="ARBA00022735"/>
    </source>
</evidence>
<dbReference type="InterPro" id="IPR043136">
    <property type="entry name" value="B30.2/SPRY_sf"/>
</dbReference>
<dbReference type="InterPro" id="IPR003877">
    <property type="entry name" value="SPRY_dom"/>
</dbReference>
<evidence type="ECO:0000256" key="4">
    <source>
        <dbReference type="ARBA" id="ARBA00022656"/>
    </source>
</evidence>
<dbReference type="PROSITE" id="PS50188">
    <property type="entry name" value="B302_SPRY"/>
    <property type="match status" value="1"/>
</dbReference>